<dbReference type="OrthoDB" id="9791620at2"/>
<dbReference type="STRING" id="573413.Spirs_1311"/>
<dbReference type="InterPro" id="IPR003141">
    <property type="entry name" value="Pol/His_phosphatase_N"/>
</dbReference>
<reference evidence="2 3" key="1">
    <citation type="journal article" date="2010" name="Stand. Genomic Sci.">
        <title>Complete genome sequence of Spirochaeta smaragdinae type strain (SEBR 4228).</title>
        <authorList>
            <person name="Mavromatis K."/>
            <person name="Yasawong M."/>
            <person name="Chertkov O."/>
            <person name="Lapidus A."/>
            <person name="Lucas S."/>
            <person name="Nolan M."/>
            <person name="Del Rio T.G."/>
            <person name="Tice H."/>
            <person name="Cheng J.F."/>
            <person name="Pitluck S."/>
            <person name="Liolios K."/>
            <person name="Ivanova N."/>
            <person name="Tapia R."/>
            <person name="Han C."/>
            <person name="Bruce D."/>
            <person name="Goodwin L."/>
            <person name="Pati A."/>
            <person name="Chen A."/>
            <person name="Palaniappan K."/>
            <person name="Land M."/>
            <person name="Hauser L."/>
            <person name="Chang Y.J."/>
            <person name="Jeffries C.D."/>
            <person name="Detter J.C."/>
            <person name="Rohde M."/>
            <person name="Brambilla E."/>
            <person name="Spring S."/>
            <person name="Goker M."/>
            <person name="Sikorski J."/>
            <person name="Woyke T."/>
            <person name="Bristow J."/>
            <person name="Eisen J.A."/>
            <person name="Markowitz V."/>
            <person name="Hugenholtz P."/>
            <person name="Klenk H.P."/>
            <person name="Kyrpides N.C."/>
        </authorList>
    </citation>
    <scope>NUCLEOTIDE SEQUENCE [LARGE SCALE GENOMIC DNA]</scope>
    <source>
        <strain evidence="3">DSM 11293 / JCM 15392 / SEBR 4228</strain>
    </source>
</reference>
<dbReference type="eggNOG" id="COG0613">
    <property type="taxonomic scope" value="Bacteria"/>
</dbReference>
<evidence type="ECO:0000313" key="3">
    <source>
        <dbReference type="Proteomes" id="UP000002318"/>
    </source>
</evidence>
<dbReference type="PANTHER" id="PTHR42924">
    <property type="entry name" value="EXONUCLEASE"/>
    <property type="match status" value="1"/>
</dbReference>
<protein>
    <submittedName>
        <fullName evidence="2">PHP domain protein</fullName>
    </submittedName>
</protein>
<dbReference type="GO" id="GO:0035312">
    <property type="term" value="F:5'-3' DNA exonuclease activity"/>
    <property type="evidence" value="ECO:0007669"/>
    <property type="project" value="TreeGrafter"/>
</dbReference>
<dbReference type="Pfam" id="PF02811">
    <property type="entry name" value="PHP"/>
    <property type="match status" value="1"/>
</dbReference>
<proteinExistence type="predicted"/>
<keyword evidence="3" id="KW-1185">Reference proteome</keyword>
<dbReference type="InterPro" id="IPR016195">
    <property type="entry name" value="Pol/histidinol_Pase-like"/>
</dbReference>
<dbReference type="InterPro" id="IPR052018">
    <property type="entry name" value="PHP_domain"/>
</dbReference>
<gene>
    <name evidence="2" type="ordered locus">Spirs_1311</name>
</gene>
<dbReference type="HOGENOM" id="CLU_097071_0_0_12"/>
<dbReference type="KEGG" id="ssm:Spirs_1311"/>
<dbReference type="SUPFAM" id="SSF89550">
    <property type="entry name" value="PHP domain-like"/>
    <property type="match status" value="1"/>
</dbReference>
<dbReference type="Gene3D" id="3.20.20.140">
    <property type="entry name" value="Metal-dependent hydrolases"/>
    <property type="match status" value="1"/>
</dbReference>
<name>E1R416_SEDSS</name>
<feature type="domain" description="Polymerase/histidinol phosphatase N-terminal" evidence="1">
    <location>
        <begin position="5"/>
        <end position="73"/>
    </location>
</feature>
<dbReference type="GO" id="GO:0004534">
    <property type="term" value="F:5'-3' RNA exonuclease activity"/>
    <property type="evidence" value="ECO:0007669"/>
    <property type="project" value="TreeGrafter"/>
</dbReference>
<organism evidence="2 3">
    <name type="scientific">Sediminispirochaeta smaragdinae (strain DSM 11293 / JCM 15392 / SEBR 4228)</name>
    <name type="common">Spirochaeta smaragdinae</name>
    <dbReference type="NCBI Taxonomy" id="573413"/>
    <lineage>
        <taxon>Bacteria</taxon>
        <taxon>Pseudomonadati</taxon>
        <taxon>Spirochaetota</taxon>
        <taxon>Spirochaetia</taxon>
        <taxon>Spirochaetales</taxon>
        <taxon>Spirochaetaceae</taxon>
        <taxon>Sediminispirochaeta</taxon>
    </lineage>
</organism>
<sequence>MRFRADLHIHSCLSPCGSLEMSPARIITEAEAAGLDLVALTDHNCARNLRAFDHAARKSNITPIFGIEVNSIEEAHVLCLFPTVKQAEELGDFIENRLPQIPNNPDLFGDQVYVDEHEFILGEVEVSLLQGAEIALEELLKEVKERGGLFIPAHIDRPSFSVVSQLGFLPRLDYSAVECVTWPPVIDTADYCVITDSDAHYPQDIAKRSFTFEADSPTFEGLYDALVAKRVTPQKRS</sequence>
<dbReference type="RefSeq" id="WP_013253902.1">
    <property type="nucleotide sequence ID" value="NC_014364.1"/>
</dbReference>
<accession>E1R416</accession>
<dbReference type="PANTHER" id="PTHR42924:SF3">
    <property type="entry name" value="POLYMERASE_HISTIDINOL PHOSPHATASE N-TERMINAL DOMAIN-CONTAINING PROTEIN"/>
    <property type="match status" value="1"/>
</dbReference>
<dbReference type="Proteomes" id="UP000002318">
    <property type="component" value="Chromosome"/>
</dbReference>
<dbReference type="CDD" id="cd07432">
    <property type="entry name" value="PHP_HisPPase"/>
    <property type="match status" value="1"/>
</dbReference>
<dbReference type="InterPro" id="IPR004013">
    <property type="entry name" value="PHP_dom"/>
</dbReference>
<evidence type="ECO:0000313" key="2">
    <source>
        <dbReference type="EMBL" id="ADK80438.1"/>
    </source>
</evidence>
<dbReference type="SMART" id="SM00481">
    <property type="entry name" value="POLIIIAc"/>
    <property type="match status" value="1"/>
</dbReference>
<evidence type="ECO:0000259" key="1">
    <source>
        <dbReference type="SMART" id="SM00481"/>
    </source>
</evidence>
<dbReference type="AlphaFoldDB" id="E1R416"/>
<dbReference type="EMBL" id="CP002116">
    <property type="protein sequence ID" value="ADK80438.1"/>
    <property type="molecule type" value="Genomic_DNA"/>
</dbReference>